<evidence type="ECO:0000256" key="1">
    <source>
        <dbReference type="ARBA" id="ARBA00023015"/>
    </source>
</evidence>
<organism evidence="6 7">
    <name type="scientific">Nocardioides panacisoli</name>
    <dbReference type="NCBI Taxonomy" id="627624"/>
    <lineage>
        <taxon>Bacteria</taxon>
        <taxon>Bacillati</taxon>
        <taxon>Actinomycetota</taxon>
        <taxon>Actinomycetes</taxon>
        <taxon>Propionibacteriales</taxon>
        <taxon>Nocardioidaceae</taxon>
        <taxon>Nocardioides</taxon>
    </lineage>
</organism>
<dbReference type="Pfam" id="PF18556">
    <property type="entry name" value="TetR_C_35"/>
    <property type="match status" value="1"/>
</dbReference>
<dbReference type="Proteomes" id="UP001501821">
    <property type="component" value="Unassembled WGS sequence"/>
</dbReference>
<keyword evidence="2 4" id="KW-0238">DNA-binding</keyword>
<evidence type="ECO:0000256" key="4">
    <source>
        <dbReference type="PROSITE-ProRule" id="PRU00335"/>
    </source>
</evidence>
<evidence type="ECO:0000259" key="5">
    <source>
        <dbReference type="PROSITE" id="PS50977"/>
    </source>
</evidence>
<dbReference type="PANTHER" id="PTHR30055">
    <property type="entry name" value="HTH-TYPE TRANSCRIPTIONAL REGULATOR RUTR"/>
    <property type="match status" value="1"/>
</dbReference>
<dbReference type="SUPFAM" id="SSF46689">
    <property type="entry name" value="Homeodomain-like"/>
    <property type="match status" value="1"/>
</dbReference>
<comment type="caution">
    <text evidence="6">The sequence shown here is derived from an EMBL/GenBank/DDBJ whole genome shotgun (WGS) entry which is preliminary data.</text>
</comment>
<dbReference type="InterPro" id="IPR009057">
    <property type="entry name" value="Homeodomain-like_sf"/>
</dbReference>
<accession>A0ABP7IZ02</accession>
<protein>
    <submittedName>
        <fullName evidence="6">TetR family transcriptional regulator</fullName>
    </submittedName>
</protein>
<proteinExistence type="predicted"/>
<dbReference type="EMBL" id="BAABAH010000014">
    <property type="protein sequence ID" value="GAA3829743.1"/>
    <property type="molecule type" value="Genomic_DNA"/>
</dbReference>
<name>A0ABP7IZ02_9ACTN</name>
<gene>
    <name evidence="6" type="ORF">GCM10022242_33990</name>
</gene>
<dbReference type="RefSeq" id="WP_344777644.1">
    <property type="nucleotide sequence ID" value="NZ_BAABAH010000014.1"/>
</dbReference>
<evidence type="ECO:0000313" key="7">
    <source>
        <dbReference type="Proteomes" id="UP001501821"/>
    </source>
</evidence>
<keyword evidence="7" id="KW-1185">Reference proteome</keyword>
<dbReference type="InterPro" id="IPR050109">
    <property type="entry name" value="HTH-type_TetR-like_transc_reg"/>
</dbReference>
<keyword evidence="1" id="KW-0805">Transcription regulation</keyword>
<feature type="domain" description="HTH tetR-type" evidence="5">
    <location>
        <begin position="8"/>
        <end position="68"/>
    </location>
</feature>
<dbReference type="InterPro" id="IPR001647">
    <property type="entry name" value="HTH_TetR"/>
</dbReference>
<evidence type="ECO:0000313" key="6">
    <source>
        <dbReference type="EMBL" id="GAA3829743.1"/>
    </source>
</evidence>
<dbReference type="InterPro" id="IPR040611">
    <property type="entry name" value="AlkX_C"/>
</dbReference>
<keyword evidence="3" id="KW-0804">Transcription</keyword>
<sequence>MARSRGRGRTREAVFAALRELLLENPWAEVTLEAVAKKAGVSRQTLYNDFGSRRGLAEAYTFAMAEAYCDAVDDLLAAEPEPLAALEAAMQLFLTGAAEDPLIRRVQSGEAHHDLVRIVTADSGPLLDRIAERLAAGLAGRWPTVDAATVEAAATLMARLALGLVTMPPPAGDELAKRMALLVAPAFGA</sequence>
<reference evidence="7" key="1">
    <citation type="journal article" date="2019" name="Int. J. Syst. Evol. Microbiol.">
        <title>The Global Catalogue of Microorganisms (GCM) 10K type strain sequencing project: providing services to taxonomists for standard genome sequencing and annotation.</title>
        <authorList>
            <consortium name="The Broad Institute Genomics Platform"/>
            <consortium name="The Broad Institute Genome Sequencing Center for Infectious Disease"/>
            <person name="Wu L."/>
            <person name="Ma J."/>
        </authorList>
    </citation>
    <scope>NUCLEOTIDE SEQUENCE [LARGE SCALE GENOMIC DNA]</scope>
    <source>
        <strain evidence="7">JCM 16953</strain>
    </source>
</reference>
<dbReference type="Gene3D" id="1.10.357.10">
    <property type="entry name" value="Tetracycline Repressor, domain 2"/>
    <property type="match status" value="1"/>
</dbReference>
<dbReference type="PANTHER" id="PTHR30055:SF234">
    <property type="entry name" value="HTH-TYPE TRANSCRIPTIONAL REGULATOR BETI"/>
    <property type="match status" value="1"/>
</dbReference>
<dbReference type="PROSITE" id="PS50977">
    <property type="entry name" value="HTH_TETR_2"/>
    <property type="match status" value="1"/>
</dbReference>
<feature type="DNA-binding region" description="H-T-H motif" evidence="4">
    <location>
        <begin position="31"/>
        <end position="50"/>
    </location>
</feature>
<evidence type="ECO:0000256" key="2">
    <source>
        <dbReference type="ARBA" id="ARBA00023125"/>
    </source>
</evidence>
<dbReference type="Pfam" id="PF00440">
    <property type="entry name" value="TetR_N"/>
    <property type="match status" value="1"/>
</dbReference>
<evidence type="ECO:0000256" key="3">
    <source>
        <dbReference type="ARBA" id="ARBA00023163"/>
    </source>
</evidence>